<evidence type="ECO:0000313" key="2">
    <source>
        <dbReference type="Proteomes" id="UP000194450"/>
    </source>
</evidence>
<keyword evidence="2" id="KW-1185">Reference proteome</keyword>
<accession>A0A1Y6EI42</accession>
<gene>
    <name evidence="1" type="ORF">SAMN06297229_0390</name>
</gene>
<name>A0A1Y6EI42_9GAMM</name>
<evidence type="ECO:0000313" key="1">
    <source>
        <dbReference type="EMBL" id="SMQ60252.1"/>
    </source>
</evidence>
<organism evidence="1 2">
    <name type="scientific">Pseudidiomarina planktonica</name>
    <dbReference type="NCBI Taxonomy" id="1323738"/>
    <lineage>
        <taxon>Bacteria</taxon>
        <taxon>Pseudomonadati</taxon>
        <taxon>Pseudomonadota</taxon>
        <taxon>Gammaproteobacteria</taxon>
        <taxon>Alteromonadales</taxon>
        <taxon>Idiomarinaceae</taxon>
        <taxon>Pseudidiomarina</taxon>
    </lineage>
</organism>
<proteinExistence type="predicted"/>
<reference evidence="2" key="1">
    <citation type="submission" date="2017-04" db="EMBL/GenBank/DDBJ databases">
        <authorList>
            <person name="Varghese N."/>
            <person name="Submissions S."/>
        </authorList>
    </citation>
    <scope>NUCLEOTIDE SEQUENCE [LARGE SCALE GENOMIC DNA]</scope>
</reference>
<dbReference type="AlphaFoldDB" id="A0A1Y6EI42"/>
<dbReference type="Gene3D" id="3.30.1490.300">
    <property type="match status" value="1"/>
</dbReference>
<protein>
    <submittedName>
        <fullName evidence="1">MSHA biogenesis protein MshI</fullName>
    </submittedName>
</protein>
<dbReference type="RefSeq" id="WP_086433572.1">
    <property type="nucleotide sequence ID" value="NZ_FXWH01000001.1"/>
</dbReference>
<dbReference type="OrthoDB" id="5296002at2"/>
<dbReference type="SUPFAM" id="SSF53067">
    <property type="entry name" value="Actin-like ATPase domain"/>
    <property type="match status" value="1"/>
</dbReference>
<sequence length="314" mass="34670">MVLFRRPRTSARRLLTIVVHQHSVSFCIAELAAHATAPSSLVLNDQAEARVGAWFETIEKLLQQYKRFLQPDMPVQLVLGLSLYQSVLIDRPQLPAEELASGLKFALRELVSLSPSQIIADYYELPAQPAGSDKINVVVADKKQLEPILNCLHDAKLELQGISVVELANARLVTDTVDPVMFLLQRAGEPIVVQIVSEEKLFLSRQVRGFEKLADYSTDELKMGALEPLSVEMQRSLDYFDSQLRQRPVATIQCALPFSPASEVHDALQQQLGLKVSGLAYPQWAQELAAGDFSDLAALGGTLLLLDALTQEAT</sequence>
<dbReference type="Gene3D" id="3.30.420.40">
    <property type="match status" value="2"/>
</dbReference>
<dbReference type="InterPro" id="IPR043129">
    <property type="entry name" value="ATPase_NBD"/>
</dbReference>
<dbReference type="EMBL" id="FXWH01000001">
    <property type="protein sequence ID" value="SMQ60252.1"/>
    <property type="molecule type" value="Genomic_DNA"/>
</dbReference>
<dbReference type="Proteomes" id="UP000194450">
    <property type="component" value="Unassembled WGS sequence"/>
</dbReference>